<keyword evidence="1" id="KW-0472">Membrane</keyword>
<dbReference type="Proteomes" id="UP000708208">
    <property type="component" value="Unassembled WGS sequence"/>
</dbReference>
<comment type="caution">
    <text evidence="2">The sequence shown here is derived from an EMBL/GenBank/DDBJ whole genome shotgun (WGS) entry which is preliminary data.</text>
</comment>
<feature type="non-terminal residue" evidence="2">
    <location>
        <position position="1"/>
    </location>
</feature>
<gene>
    <name evidence="2" type="ORF">AFUS01_LOCUS28513</name>
</gene>
<keyword evidence="1" id="KW-1133">Transmembrane helix</keyword>
<keyword evidence="3" id="KW-1185">Reference proteome</keyword>
<organism evidence="2 3">
    <name type="scientific">Allacma fusca</name>
    <dbReference type="NCBI Taxonomy" id="39272"/>
    <lineage>
        <taxon>Eukaryota</taxon>
        <taxon>Metazoa</taxon>
        <taxon>Ecdysozoa</taxon>
        <taxon>Arthropoda</taxon>
        <taxon>Hexapoda</taxon>
        <taxon>Collembola</taxon>
        <taxon>Symphypleona</taxon>
        <taxon>Sminthuridae</taxon>
        <taxon>Allacma</taxon>
    </lineage>
</organism>
<proteinExistence type="predicted"/>
<evidence type="ECO:0000313" key="2">
    <source>
        <dbReference type="EMBL" id="CAG7817978.1"/>
    </source>
</evidence>
<dbReference type="AlphaFoldDB" id="A0A8J2PDU2"/>
<name>A0A8J2PDU2_9HEXA</name>
<reference evidence="2" key="1">
    <citation type="submission" date="2021-06" db="EMBL/GenBank/DDBJ databases">
        <authorList>
            <person name="Hodson N. C."/>
            <person name="Mongue J. A."/>
            <person name="Jaron S. K."/>
        </authorList>
    </citation>
    <scope>NUCLEOTIDE SEQUENCE</scope>
</reference>
<feature type="transmembrane region" description="Helical" evidence="1">
    <location>
        <begin position="115"/>
        <end position="140"/>
    </location>
</feature>
<keyword evidence="1" id="KW-0812">Transmembrane</keyword>
<dbReference type="EMBL" id="CAJVCH010408421">
    <property type="protein sequence ID" value="CAG7817978.1"/>
    <property type="molecule type" value="Genomic_DNA"/>
</dbReference>
<accession>A0A8J2PDU2</accession>
<evidence type="ECO:0000313" key="3">
    <source>
        <dbReference type="Proteomes" id="UP000708208"/>
    </source>
</evidence>
<evidence type="ECO:0000256" key="1">
    <source>
        <dbReference type="SAM" id="Phobius"/>
    </source>
</evidence>
<sequence>MVLKTPSVCIGYNFEFDSVGLQYLVDVNKRRLFGKSRDSKLFTFRRIGINNNYPELLQLLDTILESMEHSGLTQYWQKIRMRTDERLGQENALIFSKTKNYYLGAMSKVDSDSRIFILLLIEMSLIGNIIALLVFALEILRVWYMRRKLFNDLVRPFSLAILP</sequence>
<protein>
    <submittedName>
        <fullName evidence="2">Uncharacterized protein</fullName>
    </submittedName>
</protein>